<name>A0A7S8F4A0_9SPHN</name>
<organism evidence="2 3">
    <name type="scientific">Qipengyuania soli</name>
    <dbReference type="NCBI Taxonomy" id="2782568"/>
    <lineage>
        <taxon>Bacteria</taxon>
        <taxon>Pseudomonadati</taxon>
        <taxon>Pseudomonadota</taxon>
        <taxon>Alphaproteobacteria</taxon>
        <taxon>Sphingomonadales</taxon>
        <taxon>Erythrobacteraceae</taxon>
        <taxon>Qipengyuania</taxon>
    </lineage>
</organism>
<feature type="transmembrane region" description="Helical" evidence="1">
    <location>
        <begin position="44"/>
        <end position="63"/>
    </location>
</feature>
<dbReference type="RefSeq" id="WP_200981732.1">
    <property type="nucleotide sequence ID" value="NZ_CP064654.1"/>
</dbReference>
<keyword evidence="3" id="KW-1185">Reference proteome</keyword>
<sequence length="65" mass="6966">MEFVKAVPLGAILSGVVSLVIGSQGAKGGQMAIHLAEVSHYSFYWSWPLFFAGAGLAWGIMLLQR</sequence>
<dbReference type="EMBL" id="CP064654">
    <property type="protein sequence ID" value="QPC98728.1"/>
    <property type="molecule type" value="Genomic_DNA"/>
</dbReference>
<dbReference type="Proteomes" id="UP000594459">
    <property type="component" value="Chromosome"/>
</dbReference>
<dbReference type="KEGG" id="qso:IRL76_12945"/>
<gene>
    <name evidence="2" type="ORF">IRL76_12945</name>
</gene>
<evidence type="ECO:0000313" key="2">
    <source>
        <dbReference type="EMBL" id="QPC98728.1"/>
    </source>
</evidence>
<keyword evidence="1" id="KW-0472">Membrane</keyword>
<keyword evidence="1" id="KW-0812">Transmembrane</keyword>
<dbReference type="AlphaFoldDB" id="A0A7S8F4A0"/>
<reference evidence="2 3" key="1">
    <citation type="submission" date="2020-11" db="EMBL/GenBank/DDBJ databases">
        <title>The genome sequence of Erythrobacter sp. 6D36.</title>
        <authorList>
            <person name="Liu Y."/>
        </authorList>
    </citation>
    <scope>NUCLEOTIDE SEQUENCE [LARGE SCALE GENOMIC DNA]</scope>
    <source>
        <strain evidence="2 3">6D36</strain>
    </source>
</reference>
<accession>A0A7S8F4A0</accession>
<evidence type="ECO:0000256" key="1">
    <source>
        <dbReference type="SAM" id="Phobius"/>
    </source>
</evidence>
<keyword evidence="1" id="KW-1133">Transmembrane helix</keyword>
<evidence type="ECO:0000313" key="3">
    <source>
        <dbReference type="Proteomes" id="UP000594459"/>
    </source>
</evidence>
<protein>
    <submittedName>
        <fullName evidence="2">Uncharacterized protein</fullName>
    </submittedName>
</protein>
<proteinExistence type="predicted"/>